<dbReference type="EMBL" id="NBCO01000013">
    <property type="protein sequence ID" value="ORC89118.1"/>
    <property type="molecule type" value="Genomic_DNA"/>
</dbReference>
<organism evidence="1 2">
    <name type="scientific">Trypanosoma theileri</name>
    <dbReference type="NCBI Taxonomy" id="67003"/>
    <lineage>
        <taxon>Eukaryota</taxon>
        <taxon>Discoba</taxon>
        <taxon>Euglenozoa</taxon>
        <taxon>Kinetoplastea</taxon>
        <taxon>Metakinetoplastina</taxon>
        <taxon>Trypanosomatida</taxon>
        <taxon>Trypanosomatidae</taxon>
        <taxon>Trypanosoma</taxon>
    </lineage>
</organism>
<proteinExistence type="predicted"/>
<sequence length="99" mass="10992">MSSEHYGESGTLHRWEKEKNTTTSLFHQRLSLQQVLRVLVVLWLLLPIPNPFLCCAAAAGTNGILTTITGCFPNMVVSPQPNNTKLRSGQCQCSKYLDS</sequence>
<dbReference type="RefSeq" id="XP_028883184.1">
    <property type="nucleotide sequence ID" value="XM_029025338.1"/>
</dbReference>
<evidence type="ECO:0000313" key="1">
    <source>
        <dbReference type="EMBL" id="ORC89118.1"/>
    </source>
</evidence>
<dbReference type="VEuPathDB" id="TriTrypDB:TM35_000131220"/>
<dbReference type="AlphaFoldDB" id="A0A1X0NX47"/>
<keyword evidence="2" id="KW-1185">Reference proteome</keyword>
<name>A0A1X0NX47_9TRYP</name>
<comment type="caution">
    <text evidence="1">The sequence shown here is derived from an EMBL/GenBank/DDBJ whole genome shotgun (WGS) entry which is preliminary data.</text>
</comment>
<evidence type="ECO:0000313" key="2">
    <source>
        <dbReference type="Proteomes" id="UP000192257"/>
    </source>
</evidence>
<dbReference type="GeneID" id="39985118"/>
<gene>
    <name evidence="1" type="ORF">TM35_000131220</name>
</gene>
<reference evidence="1 2" key="1">
    <citation type="submission" date="2017-03" db="EMBL/GenBank/DDBJ databases">
        <title>An alternative strategy for trypanosome survival in the mammalian bloodstream revealed through genome and transcriptome analysis of the ubiquitous bovine parasite Trypanosoma (Megatrypanum) theileri.</title>
        <authorList>
            <person name="Kelly S."/>
            <person name="Ivens A."/>
            <person name="Mott A."/>
            <person name="O'Neill E."/>
            <person name="Emms D."/>
            <person name="Macleod O."/>
            <person name="Voorheis P."/>
            <person name="Matthews J."/>
            <person name="Matthews K."/>
            <person name="Carrington M."/>
        </authorList>
    </citation>
    <scope>NUCLEOTIDE SEQUENCE [LARGE SCALE GENOMIC DNA]</scope>
    <source>
        <strain evidence="1">Edinburgh</strain>
    </source>
</reference>
<dbReference type="Proteomes" id="UP000192257">
    <property type="component" value="Unassembled WGS sequence"/>
</dbReference>
<protein>
    <submittedName>
        <fullName evidence="1">Uncharacterized protein</fullName>
    </submittedName>
</protein>
<accession>A0A1X0NX47</accession>